<dbReference type="HOGENOM" id="CLU_3272067_0_0_9"/>
<accession>E6LPE5</accession>
<dbReference type="AlphaFoldDB" id="E6LPE5"/>
<reference evidence="1 2" key="1">
    <citation type="submission" date="2010-12" db="EMBL/GenBank/DDBJ databases">
        <authorList>
            <person name="Muzny D."/>
            <person name="Qin X."/>
            <person name="Deng J."/>
            <person name="Jiang H."/>
            <person name="Liu Y."/>
            <person name="Qu J."/>
            <person name="Song X.-Z."/>
            <person name="Zhang L."/>
            <person name="Thornton R."/>
            <person name="Coyle M."/>
            <person name="Francisco L."/>
            <person name="Jackson L."/>
            <person name="Javaid M."/>
            <person name="Korchina V."/>
            <person name="Kovar C."/>
            <person name="Mata R."/>
            <person name="Mathew T."/>
            <person name="Ngo R."/>
            <person name="Nguyen L."/>
            <person name="Nguyen N."/>
            <person name="Okwuonu G."/>
            <person name="Ongeri F."/>
            <person name="Pham C."/>
            <person name="Simmons D."/>
            <person name="Wilczek-Boney K."/>
            <person name="Hale W."/>
            <person name="Jakkamsetti A."/>
            <person name="Pham P."/>
            <person name="Ruth R."/>
            <person name="San Lucas F."/>
            <person name="Warren J."/>
            <person name="Zhang J."/>
            <person name="Zhao Z."/>
            <person name="Zhou C."/>
            <person name="Zhu D."/>
            <person name="Lee S."/>
            <person name="Bess C."/>
            <person name="Blankenburg K."/>
            <person name="Forbes L."/>
            <person name="Fu Q."/>
            <person name="Gubbala S."/>
            <person name="Hirani K."/>
            <person name="Jayaseelan J.C."/>
            <person name="Lara F."/>
            <person name="Munidasa M."/>
            <person name="Palculict T."/>
            <person name="Patil S."/>
            <person name="Pu L.-L."/>
            <person name="Saada N."/>
            <person name="Tang L."/>
            <person name="Weissenberger G."/>
            <person name="Zhu Y."/>
            <person name="Hemphill L."/>
            <person name="Shang Y."/>
            <person name="Youmans B."/>
            <person name="Ayvaz T."/>
            <person name="Ross M."/>
            <person name="Santibanez J."/>
            <person name="Aqrawi P."/>
            <person name="Gross S."/>
            <person name="Joshi V."/>
            <person name="Fowler G."/>
            <person name="Nazareth L."/>
            <person name="Reid J."/>
            <person name="Worley K."/>
            <person name="Petrosino J."/>
            <person name="Highlander S."/>
            <person name="Gibbs R."/>
        </authorList>
    </citation>
    <scope>NUCLEOTIDE SEQUENCE [LARGE SCALE GENOMIC DNA]</scope>
    <source>
        <strain evidence="1 2">DSM 3986</strain>
    </source>
</reference>
<gene>
    <name evidence="1" type="ORF">HMPREF0381_1830</name>
</gene>
<name>E6LPE5_9FIRM</name>
<comment type="caution">
    <text evidence="1">The sequence shown here is derived from an EMBL/GenBank/DDBJ whole genome shotgun (WGS) entry which is preliminary data.</text>
</comment>
<proteinExistence type="predicted"/>
<dbReference type="EMBL" id="AEPW01000077">
    <property type="protein sequence ID" value="EFU76214.1"/>
    <property type="molecule type" value="Genomic_DNA"/>
</dbReference>
<dbReference type="Proteomes" id="UP000003434">
    <property type="component" value="Unassembled WGS sequence"/>
</dbReference>
<evidence type="ECO:0000313" key="1">
    <source>
        <dbReference type="EMBL" id="EFU76214.1"/>
    </source>
</evidence>
<sequence length="41" mass="4876">MQGTLIIYQQSYNLSTIIFCLFLKKFIENFYISIIIKVISK</sequence>
<protein>
    <submittedName>
        <fullName evidence="1">Uncharacterized protein</fullName>
    </submittedName>
</protein>
<evidence type="ECO:0000313" key="2">
    <source>
        <dbReference type="Proteomes" id="UP000003434"/>
    </source>
</evidence>
<organism evidence="1 2">
    <name type="scientific">Lachnoanaerobaculum saburreum DSM 3986</name>
    <dbReference type="NCBI Taxonomy" id="887325"/>
    <lineage>
        <taxon>Bacteria</taxon>
        <taxon>Bacillati</taxon>
        <taxon>Bacillota</taxon>
        <taxon>Clostridia</taxon>
        <taxon>Lachnospirales</taxon>
        <taxon>Lachnospiraceae</taxon>
        <taxon>Lachnoanaerobaculum</taxon>
    </lineage>
</organism>